<name>A0A6B2M3I4_9BACT</name>
<keyword evidence="2 4" id="KW-0378">Hydrolase</keyword>
<comment type="catalytic activity">
    <reaction evidence="6">
        <text>3-hydroxy-L-kynurenine + H2O = 3-hydroxyanthranilate + L-alanine + H(+)</text>
        <dbReference type="Rhea" id="RHEA:25143"/>
        <dbReference type="ChEBI" id="CHEBI:15377"/>
        <dbReference type="ChEBI" id="CHEBI:15378"/>
        <dbReference type="ChEBI" id="CHEBI:36559"/>
        <dbReference type="ChEBI" id="CHEBI:57972"/>
        <dbReference type="ChEBI" id="CHEBI:58125"/>
        <dbReference type="EC" id="3.7.1.3"/>
    </reaction>
</comment>
<dbReference type="GO" id="GO:0005737">
    <property type="term" value="C:cytoplasm"/>
    <property type="evidence" value="ECO:0007669"/>
    <property type="project" value="UniProtKB-UniRule"/>
</dbReference>
<reference evidence="7 8" key="1">
    <citation type="submission" date="2020-02" db="EMBL/GenBank/DDBJ databases">
        <title>Albibacoteraceae fam. nov., the first described family within the subdivision 4 Verrucomicrobia.</title>
        <authorList>
            <person name="Xi F."/>
        </authorList>
    </citation>
    <scope>NUCLEOTIDE SEQUENCE [LARGE SCALE GENOMIC DNA]</scope>
    <source>
        <strain evidence="7 8">CK1056</strain>
    </source>
</reference>
<organism evidence="7 8">
    <name type="scientific">Oceanipulchritudo coccoides</name>
    <dbReference type="NCBI Taxonomy" id="2706888"/>
    <lineage>
        <taxon>Bacteria</taxon>
        <taxon>Pseudomonadati</taxon>
        <taxon>Verrucomicrobiota</taxon>
        <taxon>Opitutia</taxon>
        <taxon>Puniceicoccales</taxon>
        <taxon>Oceanipulchritudinaceae</taxon>
        <taxon>Oceanipulchritudo</taxon>
    </lineage>
</organism>
<comment type="pathway">
    <text evidence="4 6">Cofactor biosynthesis; NAD(+) biosynthesis; quinolinate from L-kynurenine: step 2/3.</text>
</comment>
<evidence type="ECO:0000256" key="3">
    <source>
        <dbReference type="ARBA" id="ARBA00022898"/>
    </source>
</evidence>
<dbReference type="EC" id="3.7.1.3" evidence="4 5"/>
<feature type="binding site" evidence="4">
    <location>
        <position position="286"/>
    </location>
    <ligand>
        <name>pyridoxal 5'-phosphate</name>
        <dbReference type="ChEBI" id="CHEBI:597326"/>
    </ligand>
</feature>
<evidence type="ECO:0000256" key="4">
    <source>
        <dbReference type="HAMAP-Rule" id="MF_01970"/>
    </source>
</evidence>
<evidence type="ECO:0000313" key="8">
    <source>
        <dbReference type="Proteomes" id="UP000478417"/>
    </source>
</evidence>
<dbReference type="Proteomes" id="UP000478417">
    <property type="component" value="Unassembled WGS sequence"/>
</dbReference>
<dbReference type="InterPro" id="IPR010111">
    <property type="entry name" value="Kynureninase"/>
</dbReference>
<dbReference type="NCBIfam" id="TIGR01814">
    <property type="entry name" value="kynureninase"/>
    <property type="match status" value="1"/>
</dbReference>
<feature type="modified residue" description="N6-(pyridoxal phosphate)lysine" evidence="4">
    <location>
        <position position="231"/>
    </location>
</feature>
<keyword evidence="1 4" id="KW-0662">Pyridine nucleotide biosynthesis</keyword>
<proteinExistence type="inferred from homology"/>
<comment type="function">
    <text evidence="4 6">Catalyzes the cleavage of L-kynurenine (L-Kyn) and L-3-hydroxykynurenine (L-3OHKyn) into anthranilic acid (AA) and 3-hydroxyanthranilic acid (3-OHAA), respectively.</text>
</comment>
<gene>
    <name evidence="4 7" type="primary">kynU</name>
    <name evidence="7" type="ORF">G0Q06_10980</name>
</gene>
<dbReference type="SUPFAM" id="SSF53383">
    <property type="entry name" value="PLP-dependent transferases"/>
    <property type="match status" value="1"/>
</dbReference>
<evidence type="ECO:0000256" key="2">
    <source>
        <dbReference type="ARBA" id="ARBA00022801"/>
    </source>
</evidence>
<dbReference type="GO" id="GO:0097053">
    <property type="term" value="P:L-kynurenine catabolic process"/>
    <property type="evidence" value="ECO:0007669"/>
    <property type="project" value="UniProtKB-UniRule"/>
</dbReference>
<comment type="similarity">
    <text evidence="4 6">Belongs to the kynureninase family.</text>
</comment>
<evidence type="ECO:0000313" key="7">
    <source>
        <dbReference type="EMBL" id="NDV62976.1"/>
    </source>
</evidence>
<dbReference type="PANTHER" id="PTHR14084">
    <property type="entry name" value="KYNURENINASE"/>
    <property type="match status" value="1"/>
</dbReference>
<dbReference type="EMBL" id="JAAGNX010000003">
    <property type="protein sequence ID" value="NDV62976.1"/>
    <property type="molecule type" value="Genomic_DNA"/>
</dbReference>
<keyword evidence="3 4" id="KW-0663">Pyridoxal phosphate</keyword>
<dbReference type="InterPro" id="IPR015424">
    <property type="entry name" value="PyrdxlP-dep_Trfase"/>
</dbReference>
<comment type="pathway">
    <text evidence="4 6">Amino-acid degradation; L-kynurenine degradation; L-alanine and anthranilate from L-kynurenine: step 1/1.</text>
</comment>
<comment type="catalytic activity">
    <reaction evidence="4 6">
        <text>L-kynurenine + H2O = anthranilate + L-alanine + H(+)</text>
        <dbReference type="Rhea" id="RHEA:16813"/>
        <dbReference type="ChEBI" id="CHEBI:15377"/>
        <dbReference type="ChEBI" id="CHEBI:15378"/>
        <dbReference type="ChEBI" id="CHEBI:16567"/>
        <dbReference type="ChEBI" id="CHEBI:57959"/>
        <dbReference type="ChEBI" id="CHEBI:57972"/>
        <dbReference type="EC" id="3.7.1.3"/>
    </reaction>
</comment>
<comment type="caution">
    <text evidence="4">Lacks conserved residue(s) required for the propagation of feature annotation.</text>
</comment>
<dbReference type="PANTHER" id="PTHR14084:SF0">
    <property type="entry name" value="KYNURENINASE"/>
    <property type="match status" value="1"/>
</dbReference>
<keyword evidence="8" id="KW-1185">Reference proteome</keyword>
<dbReference type="Gene3D" id="3.40.640.10">
    <property type="entry name" value="Type I PLP-dependent aspartate aminotransferase-like (Major domain)"/>
    <property type="match status" value="1"/>
</dbReference>
<dbReference type="HAMAP" id="MF_01970">
    <property type="entry name" value="Kynureninase"/>
    <property type="match status" value="1"/>
</dbReference>
<feature type="binding site" evidence="4">
    <location>
        <position position="205"/>
    </location>
    <ligand>
        <name>pyridoxal 5'-phosphate</name>
        <dbReference type="ChEBI" id="CHEBI:597326"/>
    </ligand>
</feature>
<dbReference type="GO" id="GO:0019805">
    <property type="term" value="P:quinolinate biosynthetic process"/>
    <property type="evidence" value="ECO:0007669"/>
    <property type="project" value="UniProtKB-UniRule"/>
</dbReference>
<dbReference type="GO" id="GO:0009435">
    <property type="term" value="P:NAD+ biosynthetic process"/>
    <property type="evidence" value="ECO:0007669"/>
    <property type="project" value="UniProtKB-UniRule"/>
</dbReference>
<dbReference type="Pfam" id="PF22580">
    <property type="entry name" value="KYNU_C"/>
    <property type="match status" value="1"/>
</dbReference>
<dbReference type="AlphaFoldDB" id="A0A6B2M3I4"/>
<evidence type="ECO:0000256" key="5">
    <source>
        <dbReference type="NCBIfam" id="TIGR01814"/>
    </source>
</evidence>
<accession>A0A6B2M3I4</accession>
<evidence type="ECO:0000256" key="1">
    <source>
        <dbReference type="ARBA" id="ARBA00022642"/>
    </source>
</evidence>
<dbReference type="PIRSF" id="PIRSF038800">
    <property type="entry name" value="KYNU"/>
    <property type="match status" value="1"/>
</dbReference>
<feature type="binding site" evidence="4">
    <location>
        <begin position="126"/>
        <end position="129"/>
    </location>
    <ligand>
        <name>pyridoxal 5'-phosphate</name>
        <dbReference type="ChEBI" id="CHEBI:597326"/>
    </ligand>
</feature>
<feature type="binding site" evidence="4">
    <location>
        <position position="208"/>
    </location>
    <ligand>
        <name>pyridoxal 5'-phosphate</name>
        <dbReference type="ChEBI" id="CHEBI:597326"/>
    </ligand>
</feature>
<comment type="cofactor">
    <cofactor evidence="4 6">
        <name>pyridoxal 5'-phosphate</name>
        <dbReference type="ChEBI" id="CHEBI:597326"/>
    </cofactor>
</comment>
<dbReference type="GO" id="GO:0019441">
    <property type="term" value="P:L-tryptophan catabolic process to kynurenine"/>
    <property type="evidence" value="ECO:0007669"/>
    <property type="project" value="TreeGrafter"/>
</dbReference>
<comment type="caution">
    <text evidence="7">The sequence shown here is derived from an EMBL/GenBank/DDBJ whole genome shotgun (WGS) entry which is preliminary data.</text>
</comment>
<sequence>MCKQSERARALDASDPLGVYRSSFSGLSADLIYLDGNSLGPLPAQTKKVMERAVGTEWGEDKIKSWNKGWFDLPLRLGDLLGPLIGAGTGQVVFADSVTVNLFKLASAALARQEGRLKILTDDLNFPSDYYAIEGLINGLKQGHKLVRVASPDGMSLPSEELAAAIDSDTALVTISHVVFKSGYLYDLEAIVEAAHKAGALVLADLSHSAGSVPIELDRWGVDMAIGCSYKYLNGGPGAPAYLYVRESLQEELLPLLSGWFGAQEPFSFSPHYLAASGIQRFLVGTPPILSMRAVEPGIQLLLDAGMQSVREKSIQQTEFLIELYDQILVPLGFALGSPRDPARRGSHVSLRHPEAFRINKAMISPIEGRPVVIPDFRTPDNLRLGVAPLYQTFEELARAVERIREIVVDQEFTRFEEGLDVVT</sequence>
<dbReference type="Gene3D" id="3.90.1150.10">
    <property type="entry name" value="Aspartate Aminotransferase, domain 1"/>
    <property type="match status" value="1"/>
</dbReference>
<feature type="binding site" evidence="4">
    <location>
        <position position="260"/>
    </location>
    <ligand>
        <name>pyridoxal 5'-phosphate</name>
        <dbReference type="ChEBI" id="CHEBI:597326"/>
    </ligand>
</feature>
<dbReference type="GO" id="GO:0043420">
    <property type="term" value="P:anthranilate metabolic process"/>
    <property type="evidence" value="ECO:0007669"/>
    <property type="project" value="TreeGrafter"/>
</dbReference>
<feature type="binding site" evidence="4">
    <location>
        <position position="230"/>
    </location>
    <ligand>
        <name>pyridoxal 5'-phosphate</name>
        <dbReference type="ChEBI" id="CHEBI:597326"/>
    </ligand>
</feature>
<dbReference type="UniPathway" id="UPA00253">
    <property type="reaction ID" value="UER00329"/>
</dbReference>
<dbReference type="GO" id="GO:0030170">
    <property type="term" value="F:pyridoxal phosphate binding"/>
    <property type="evidence" value="ECO:0007669"/>
    <property type="project" value="UniProtKB-UniRule"/>
</dbReference>
<dbReference type="GO" id="GO:0030429">
    <property type="term" value="F:kynureninase activity"/>
    <property type="evidence" value="ECO:0007669"/>
    <property type="project" value="UniProtKB-UniRule"/>
</dbReference>
<dbReference type="RefSeq" id="WP_163965850.1">
    <property type="nucleotide sequence ID" value="NZ_JAAGNX010000003.1"/>
</dbReference>
<evidence type="ECO:0000256" key="6">
    <source>
        <dbReference type="PIRNR" id="PIRNR038800"/>
    </source>
</evidence>
<comment type="subunit">
    <text evidence="4 6">Homodimer.</text>
</comment>
<dbReference type="InterPro" id="IPR015421">
    <property type="entry name" value="PyrdxlP-dep_Trfase_major"/>
</dbReference>
<dbReference type="InterPro" id="IPR015422">
    <property type="entry name" value="PyrdxlP-dep_Trfase_small"/>
</dbReference>
<dbReference type="UniPathway" id="UPA00334">
    <property type="reaction ID" value="UER00455"/>
</dbReference>
<feature type="binding site" evidence="4">
    <location>
        <position position="99"/>
    </location>
    <ligand>
        <name>pyridoxal 5'-phosphate</name>
        <dbReference type="ChEBI" id="CHEBI:597326"/>
    </ligand>
</feature>
<protein>
    <recommendedName>
        <fullName evidence="4 5">Kynureninase</fullName>
        <ecNumber evidence="4 5">3.7.1.3</ecNumber>
    </recommendedName>
    <alternativeName>
        <fullName evidence="4">L-kynurenine hydrolase</fullName>
    </alternativeName>
</protein>